<organism evidence="1 2">
    <name type="scientific">Undibacterium amnicola</name>
    <dbReference type="NCBI Taxonomy" id="1834038"/>
    <lineage>
        <taxon>Bacteria</taxon>
        <taxon>Pseudomonadati</taxon>
        <taxon>Pseudomonadota</taxon>
        <taxon>Betaproteobacteria</taxon>
        <taxon>Burkholderiales</taxon>
        <taxon>Oxalobacteraceae</taxon>
        <taxon>Undibacterium</taxon>
    </lineage>
</organism>
<accession>A0ABR6XUE6</accession>
<comment type="caution">
    <text evidence="1">The sequence shown here is derived from an EMBL/GenBank/DDBJ whole genome shotgun (WGS) entry which is preliminary data.</text>
</comment>
<evidence type="ECO:0000313" key="1">
    <source>
        <dbReference type="EMBL" id="MBC3833113.1"/>
    </source>
</evidence>
<evidence type="ECO:0000313" key="2">
    <source>
        <dbReference type="Proteomes" id="UP000643610"/>
    </source>
</evidence>
<gene>
    <name evidence="1" type="ORF">H8K33_16510</name>
</gene>
<dbReference type="Proteomes" id="UP000643610">
    <property type="component" value="Unassembled WGS sequence"/>
</dbReference>
<dbReference type="RefSeq" id="WP_186892165.1">
    <property type="nucleotide sequence ID" value="NZ_JACOFU010000008.1"/>
</dbReference>
<keyword evidence="2" id="KW-1185">Reference proteome</keyword>
<sequence length="326" mass="36442">MISSSNPQFWRKQAQLPFLQRIAAAPAEVIDYVKQVNARESGSAIEPALNPALTPSINQTDHVSSLNSALLTDIRSAIAELPEQVKAKLEPKLLGVFLATGVGSSAITDVISDTDGNMLGAIVLLDSDAFLSRTANSWMAWKESSPFNTSAEYTLLANIAEPEQDQRKQALQYLLLHEFGHVLSMNTTYLPNWWIGSQKFKDTEEYSFLSICWQIAMSGEIIPLIRHNFEHRSGITYYGQAQLNASQMLAIYQALSGTGFSTLYAATTVYEDFAESFATYVHVVLMGKPWCIQICYREQTIFSFSDYWASPRSQQKAKIFEQLFCS</sequence>
<protein>
    <submittedName>
        <fullName evidence="1">Uncharacterized protein</fullName>
    </submittedName>
</protein>
<name>A0ABR6XUE6_9BURK</name>
<reference evidence="1 2" key="1">
    <citation type="submission" date="2020-08" db="EMBL/GenBank/DDBJ databases">
        <title>Novel species isolated from subtropical streams in China.</title>
        <authorList>
            <person name="Lu H."/>
        </authorList>
    </citation>
    <scope>NUCLEOTIDE SEQUENCE [LARGE SCALE GENOMIC DNA]</scope>
    <source>
        <strain evidence="1 2">KCTC 52442</strain>
    </source>
</reference>
<proteinExistence type="predicted"/>
<dbReference type="EMBL" id="JACOFU010000008">
    <property type="protein sequence ID" value="MBC3833113.1"/>
    <property type="molecule type" value="Genomic_DNA"/>
</dbReference>